<feature type="compositionally biased region" description="Polar residues" evidence="1">
    <location>
        <begin position="1047"/>
        <end position="1056"/>
    </location>
</feature>
<dbReference type="Proteomes" id="UP000186601">
    <property type="component" value="Unassembled WGS sequence"/>
</dbReference>
<feature type="compositionally biased region" description="Pro residues" evidence="1">
    <location>
        <begin position="1074"/>
        <end position="1083"/>
    </location>
</feature>
<dbReference type="InterPro" id="IPR001849">
    <property type="entry name" value="PH_domain"/>
</dbReference>
<reference evidence="3 4" key="1">
    <citation type="submission" date="2018-02" db="EMBL/GenBank/DDBJ databases">
        <title>Genome sequence of the basidiomycete white-rot fungus Phlebia centrifuga.</title>
        <authorList>
            <person name="Granchi Z."/>
            <person name="Peng M."/>
            <person name="de Vries R.P."/>
            <person name="Hilden K."/>
            <person name="Makela M.R."/>
            <person name="Grigoriev I."/>
            <person name="Riley R."/>
        </authorList>
    </citation>
    <scope>NUCLEOTIDE SEQUENCE [LARGE SCALE GENOMIC DNA]</scope>
    <source>
        <strain evidence="3 4">FBCC195</strain>
    </source>
</reference>
<feature type="region of interest" description="Disordered" evidence="1">
    <location>
        <begin position="629"/>
        <end position="703"/>
    </location>
</feature>
<feature type="compositionally biased region" description="Low complexity" evidence="1">
    <location>
        <begin position="632"/>
        <end position="655"/>
    </location>
</feature>
<feature type="compositionally biased region" description="Pro residues" evidence="1">
    <location>
        <begin position="1113"/>
        <end position="1136"/>
    </location>
</feature>
<accession>A0A2R6NHS9</accession>
<feature type="compositionally biased region" description="Polar residues" evidence="1">
    <location>
        <begin position="133"/>
        <end position="142"/>
    </location>
</feature>
<feature type="compositionally biased region" description="Low complexity" evidence="1">
    <location>
        <begin position="830"/>
        <end position="845"/>
    </location>
</feature>
<feature type="compositionally biased region" description="Polar residues" evidence="1">
    <location>
        <begin position="231"/>
        <end position="255"/>
    </location>
</feature>
<feature type="compositionally biased region" description="Polar residues" evidence="1">
    <location>
        <begin position="566"/>
        <end position="592"/>
    </location>
</feature>
<feature type="region of interest" description="Disordered" evidence="1">
    <location>
        <begin position="1"/>
        <end position="37"/>
    </location>
</feature>
<evidence type="ECO:0000313" key="3">
    <source>
        <dbReference type="EMBL" id="PSR71945.1"/>
    </source>
</evidence>
<proteinExistence type="predicted"/>
<feature type="compositionally biased region" description="Polar residues" evidence="1">
    <location>
        <begin position="441"/>
        <end position="454"/>
    </location>
</feature>
<name>A0A2R6NHS9_9APHY</name>
<sequence length="1323" mass="139708">MAVEPVLKPGDEVVYSRRSRSSVASSSSGKNWPQRMDLTTAPTQIILTEVIEISESAVRESRRKEEEDEEKERERLREVAARALGIGMGMGEETESGEGNRHSHGESDGEDIQEEGVLEIREIEDADMDIETPTATSPSADMQTFAVPPIPPPVQPSSVSKSERSRHTRSRSGSFLPIPLALLSASAMSQRSSTSYTPSVKALSVMSASSQVAAGVLPTTSAIPPPAGGKSRSTPPALTLNGSPSMQSNRNSIFSSPAPLSPSTSNYSAGLRRTPSNRAINRISVSSPPVIHNHAADKERTLPPPKIPPFPSTVTMLTPFVQRTGTIPRYYPAPSLLMFALSKQWKNRYLVLTSPLLSQSRGGSMMSPTSPLSPETPLSGQPLGKNPAPSYLHLFKSSGSLERELERLEIDDESLIYVADAEVGGRRGVVKVEGTLRRRSSQNSLPTIHASGSRSGKDATGNGNADDSSLPSLAVPAGGEEGRTTWVVQILDSEEAQKWIGAIKNAVLSQRSIRAGLGVPSSSNSAVEPRGDMDVIMSMRAQGLSSSSVAQGTSSFSVVPLQQTESFSSPMGNNATIRAQGGISPTQSTFASEGSRDSPTSSISRSQSASVVAALNSYSLTNANGNGSAVDSASVNGSVSGTTTPTTRPSISTTAALKSLFTIGGSRPRSPSSASVSLHASSPSPPPDDYDDEGQAEGDSFGRAGTSLLSMLRTNSVSSERPMSPVLSIPPTPRVGTPASVALLETPTLPHMLDRKILPDSDRHLAVENQGLGEAFIAKTSRHGVGITLTREQDDVVTIPGRVSTDGMMSPSLQPPPRKRAGTVSSYAMSTTSTSESGTGKYTYTHANGSTAESLGVMNPNLLAPSPTLSASPGSQRLKDRRARTSWSSVSSFASNDQPPSSPDDIRSRRWSRRSSHPYRMSPPYGPPPVTPPSSPRTILTPSSRHPYAAEGSLSRSSSMSSNMSPRSDVHARPFSPKRASGGSVQSFSTVSTSQSRTTGIGGISIFHNRPRSSHRASMPPPPRPAPNSALPPTPTMGEDHGLPASPSRSAPFSKTSFRESLILRGKRMSFSPPTLPPSSELPPRPDESDLTPNASGHRRSSSQGSGGTTPYSIPPSSPRQSPFPPPDGPLPPTPPTQSNSPSRSSTLLKRRLRILSTPNSPAQLSAPTLPSDLDELNIVPTPLSYSPIFESHGPHTPIGEPITTLQNDPNFLLMSPPTPPPRSALPDTPTLAPLGFVSLSPPPRRGSRRVSTPDKDKLTDNALPSSSAPSDGQSPESGLKGDFTAEPRPSPPPEIDEFTPHVYSPVPRSPGHCAVSLIDVSI</sequence>
<organism evidence="3 4">
    <name type="scientific">Hermanssonia centrifuga</name>
    <dbReference type="NCBI Taxonomy" id="98765"/>
    <lineage>
        <taxon>Eukaryota</taxon>
        <taxon>Fungi</taxon>
        <taxon>Dikarya</taxon>
        <taxon>Basidiomycota</taxon>
        <taxon>Agaricomycotina</taxon>
        <taxon>Agaricomycetes</taxon>
        <taxon>Polyporales</taxon>
        <taxon>Meruliaceae</taxon>
        <taxon>Hermanssonia</taxon>
    </lineage>
</organism>
<dbReference type="PROSITE" id="PS50003">
    <property type="entry name" value="PH_DOMAIN"/>
    <property type="match status" value="1"/>
</dbReference>
<comment type="caution">
    <text evidence="3">The sequence shown here is derived from an EMBL/GenBank/DDBJ whole genome shotgun (WGS) entry which is preliminary data.</text>
</comment>
<feature type="compositionally biased region" description="Basic and acidic residues" evidence="1">
    <location>
        <begin position="98"/>
        <end position="107"/>
    </location>
</feature>
<feature type="region of interest" description="Disordered" evidence="1">
    <location>
        <begin position="801"/>
        <end position="1175"/>
    </location>
</feature>
<feature type="compositionally biased region" description="Low complexity" evidence="1">
    <location>
        <begin position="1137"/>
        <end position="1148"/>
    </location>
</feature>
<feature type="compositionally biased region" description="Low complexity" evidence="1">
    <location>
        <begin position="981"/>
        <end position="996"/>
    </location>
</feature>
<feature type="compositionally biased region" description="Polar residues" evidence="1">
    <location>
        <begin position="1263"/>
        <end position="1277"/>
    </location>
</feature>
<feature type="domain" description="PH" evidence="2">
    <location>
        <begin position="320"/>
        <end position="508"/>
    </location>
</feature>
<feature type="region of interest" description="Disordered" evidence="1">
    <location>
        <begin position="81"/>
        <end position="114"/>
    </location>
</feature>
<feature type="compositionally biased region" description="Low complexity" evidence="1">
    <location>
        <begin position="364"/>
        <end position="379"/>
    </location>
</feature>
<feature type="compositionally biased region" description="Polar residues" evidence="1">
    <location>
        <begin position="885"/>
        <end position="898"/>
    </location>
</feature>
<feature type="region of interest" description="Disordered" evidence="1">
    <location>
        <begin position="57"/>
        <end position="76"/>
    </location>
</feature>
<feature type="region of interest" description="Disordered" evidence="1">
    <location>
        <begin position="566"/>
        <end position="605"/>
    </location>
</feature>
<feature type="region of interest" description="Disordered" evidence="1">
    <location>
        <begin position="360"/>
        <end position="381"/>
    </location>
</feature>
<dbReference type="OrthoDB" id="3256387at2759"/>
<feature type="compositionally biased region" description="Polar residues" evidence="1">
    <location>
        <begin position="461"/>
        <end position="471"/>
    </location>
</feature>
<gene>
    <name evidence="3" type="ORF">PHLCEN_2v12155</name>
</gene>
<feature type="compositionally biased region" description="Low complexity" evidence="1">
    <location>
        <begin position="953"/>
        <end position="967"/>
    </location>
</feature>
<feature type="region of interest" description="Disordered" evidence="1">
    <location>
        <begin position="131"/>
        <end position="173"/>
    </location>
</feature>
<keyword evidence="4" id="KW-1185">Reference proteome</keyword>
<feature type="compositionally biased region" description="Polar residues" evidence="1">
    <location>
        <begin position="261"/>
        <end position="275"/>
    </location>
</feature>
<feature type="compositionally biased region" description="Pro residues" evidence="1">
    <location>
        <begin position="924"/>
        <end position="935"/>
    </location>
</feature>
<dbReference type="EMBL" id="MLYV02001230">
    <property type="protein sequence ID" value="PSR71945.1"/>
    <property type="molecule type" value="Genomic_DNA"/>
</dbReference>
<feature type="compositionally biased region" description="Pro residues" evidence="1">
    <location>
        <begin position="1019"/>
        <end position="1035"/>
    </location>
</feature>
<evidence type="ECO:0000313" key="4">
    <source>
        <dbReference type="Proteomes" id="UP000186601"/>
    </source>
</evidence>
<feature type="compositionally biased region" description="Polar residues" evidence="1">
    <location>
        <begin position="1158"/>
        <end position="1169"/>
    </location>
</feature>
<feature type="region of interest" description="Disordered" evidence="1">
    <location>
        <begin position="434"/>
        <end position="478"/>
    </location>
</feature>
<dbReference type="STRING" id="98765.A0A2R6NHS9"/>
<protein>
    <recommendedName>
        <fullName evidence="2">PH domain-containing protein</fullName>
    </recommendedName>
</protein>
<feature type="region of interest" description="Disordered" evidence="1">
    <location>
        <begin position="219"/>
        <end position="275"/>
    </location>
</feature>
<feature type="compositionally biased region" description="Low complexity" evidence="1">
    <location>
        <begin position="666"/>
        <end position="682"/>
    </location>
</feature>
<feature type="region of interest" description="Disordered" evidence="1">
    <location>
        <begin position="1191"/>
        <end position="1312"/>
    </location>
</feature>
<evidence type="ECO:0000256" key="1">
    <source>
        <dbReference type="SAM" id="MobiDB-lite"/>
    </source>
</evidence>
<evidence type="ECO:0000259" key="2">
    <source>
        <dbReference type="PROSITE" id="PS50003"/>
    </source>
</evidence>